<accession>A0ABR0JXS9</accession>
<dbReference type="InterPro" id="IPR040347">
    <property type="entry name" value="YBP1/2"/>
</dbReference>
<dbReference type="PANTHER" id="PTHR28020:SF1">
    <property type="entry name" value="YAP1-BINDING PROTEIN 1-RELATED"/>
    <property type="match status" value="1"/>
</dbReference>
<evidence type="ECO:0000313" key="2">
    <source>
        <dbReference type="EMBL" id="KAK5077356.1"/>
    </source>
</evidence>
<dbReference type="InterPro" id="IPR013877">
    <property type="entry name" value="YAP-bd/ALF4/Glomulin"/>
</dbReference>
<feature type="region of interest" description="Disordered" evidence="1">
    <location>
        <begin position="270"/>
        <end position="306"/>
    </location>
</feature>
<feature type="compositionally biased region" description="Low complexity" evidence="1">
    <location>
        <begin position="274"/>
        <end position="289"/>
    </location>
</feature>
<dbReference type="PANTHER" id="PTHR28020">
    <property type="entry name" value="YAP1-BINDING PROTEIN 1-RELATED"/>
    <property type="match status" value="1"/>
</dbReference>
<organism evidence="2 3">
    <name type="scientific">Lithohypha guttulata</name>
    <dbReference type="NCBI Taxonomy" id="1690604"/>
    <lineage>
        <taxon>Eukaryota</taxon>
        <taxon>Fungi</taxon>
        <taxon>Dikarya</taxon>
        <taxon>Ascomycota</taxon>
        <taxon>Pezizomycotina</taxon>
        <taxon>Eurotiomycetes</taxon>
        <taxon>Chaetothyriomycetidae</taxon>
        <taxon>Chaetothyriales</taxon>
        <taxon>Trichomeriaceae</taxon>
        <taxon>Lithohypha</taxon>
    </lineage>
</organism>
<comment type="caution">
    <text evidence="2">The sequence shown here is derived from an EMBL/GenBank/DDBJ whole genome shotgun (WGS) entry which is preliminary data.</text>
</comment>
<gene>
    <name evidence="2" type="primary">YBP1</name>
    <name evidence="2" type="ORF">LTR24_009716</name>
</gene>
<proteinExistence type="predicted"/>
<dbReference type="Pfam" id="PF08568">
    <property type="entry name" value="Kinetochor_Ybp2"/>
    <property type="match status" value="1"/>
</dbReference>
<evidence type="ECO:0000256" key="1">
    <source>
        <dbReference type="SAM" id="MobiDB-lite"/>
    </source>
</evidence>
<keyword evidence="3" id="KW-1185">Reference proteome</keyword>
<protein>
    <submittedName>
        <fullName evidence="2">YAP1-binding protein 1</fullName>
    </submittedName>
</protein>
<dbReference type="Proteomes" id="UP001345013">
    <property type="component" value="Unassembled WGS sequence"/>
</dbReference>
<dbReference type="EMBL" id="JAVRRG010000231">
    <property type="protein sequence ID" value="KAK5077356.1"/>
    <property type="molecule type" value="Genomic_DNA"/>
</dbReference>
<sequence length="768" mass="84597">MPSDLQSRKTKSYSQSPYLKSPMYASVNMVSVEATTSGEMAASVRQTEDPLIAALPPNTDYITYLTILEYQLTPQNLSTLNRLLQDDDGTLAAEIGWDLLKLVLPMLRVEPDKARECLDIIARRGNPREVIIRVAEELERLGHDESDAEADPAENDDDLPTFVGEAPRVHLGDMALRGMPKPSIHEALVNHPEHEEDGPDAVVEEVNFRALLNMLGLLHPRIKTAYPSRFLATSLPAALSAYRRLSMNTESTFSFLRTLTKLVTKKRPALPPRVSTSNVLSTTSTNDTSGDIVSAPLPDPEYKTETGTAPRAVADNEAAINQRLVQAVLLEVIDEYTAASSDPQPPLTARLRVEFEPHSVTSLRRSQLDTLTRNEHARRADNLRRTFMTTSQDLKLDIDTAIRKHNEVYPEEPVAEEDNDYPTSPSQIPFSATGLLLMYSAQQYSEATSKQAFTAADMNSRININQVLEAIDRQYESDTRLRHSAPAIDSILSLLYLIFCTPPTSSNTPTHSVEDETLLLATCNTLQDIFTSCPDTDLRDNAYHIATHLVHGHCQRNTRLKAMKGILEADVTAAVSPIHEAQAGNLKSIAVDWLKDEIYPTQAIQQMMSRTLDEEDRGLPLSVVAELAELLFPAKQIPDVPDSSSEQDREQAMEGFAAELPFYISSLNLLCLVARSHEEQGPSEGSVGGTVSDVSAVEAGLDVVLVRGEVMLATLERWKDYLVGRMSKGETAGTGEGNGLEVDGISLPDIFALEDAVGRTREMLQAES</sequence>
<evidence type="ECO:0000313" key="3">
    <source>
        <dbReference type="Proteomes" id="UP001345013"/>
    </source>
</evidence>
<name>A0ABR0JXS9_9EURO</name>
<reference evidence="2 3" key="1">
    <citation type="submission" date="2023-08" db="EMBL/GenBank/DDBJ databases">
        <title>Black Yeasts Isolated from many extreme environments.</title>
        <authorList>
            <person name="Coleine C."/>
            <person name="Stajich J.E."/>
            <person name="Selbmann L."/>
        </authorList>
    </citation>
    <scope>NUCLEOTIDE SEQUENCE [LARGE SCALE GENOMIC DNA]</scope>
    <source>
        <strain evidence="2 3">CCFEE 5885</strain>
    </source>
</reference>